<evidence type="ECO:0000313" key="2">
    <source>
        <dbReference type="EMBL" id="BAB39922.1"/>
    </source>
</evidence>
<feature type="region of interest" description="Disordered" evidence="1">
    <location>
        <begin position="1"/>
        <end position="53"/>
    </location>
</feature>
<dbReference type="EMBL" id="AP002912">
    <property type="protein sequence ID" value="BAB39922.1"/>
    <property type="molecule type" value="Genomic_DNA"/>
</dbReference>
<sequence>MNEAQPAAPARILISNSPPQCKLRNGPEAFSRQIRPKSARDRRPRLAFGPNRSGAQLQIKASCAVGPNTSV</sequence>
<evidence type="ECO:0000256" key="1">
    <source>
        <dbReference type="SAM" id="MobiDB-lite"/>
    </source>
</evidence>
<organism evidence="2">
    <name type="scientific">Oryza sativa subsp. japonica</name>
    <name type="common">Rice</name>
    <dbReference type="NCBI Taxonomy" id="39947"/>
    <lineage>
        <taxon>Eukaryota</taxon>
        <taxon>Viridiplantae</taxon>
        <taxon>Streptophyta</taxon>
        <taxon>Embryophyta</taxon>
        <taxon>Tracheophyta</taxon>
        <taxon>Spermatophyta</taxon>
        <taxon>Magnoliopsida</taxon>
        <taxon>Liliopsida</taxon>
        <taxon>Poales</taxon>
        <taxon>Poaceae</taxon>
        <taxon>BOP clade</taxon>
        <taxon>Oryzoideae</taxon>
        <taxon>Oryzeae</taxon>
        <taxon>Oryzinae</taxon>
        <taxon>Oryza</taxon>
        <taxon>Oryza sativa</taxon>
    </lineage>
</organism>
<feature type="compositionally biased region" description="Basic residues" evidence="1">
    <location>
        <begin position="34"/>
        <end position="45"/>
    </location>
</feature>
<proteinExistence type="predicted"/>
<name>Q9AS66_ORYSJ</name>
<protein>
    <submittedName>
        <fullName evidence="2">p0028E10.26 protein</fullName>
    </submittedName>
</protein>
<dbReference type="AlphaFoldDB" id="Q9AS66"/>
<gene>
    <name evidence="2" type="primary">P0028E10.26</name>
</gene>
<accession>Q9AS66</accession>
<reference evidence="2" key="1">
    <citation type="submission" date="2000-11" db="EMBL/GenBank/DDBJ databases">
        <title>Oryza sativa nipponbare(GA3) genomic DNA, chromosome 1, PAC clone:P0028E10.</title>
        <authorList>
            <person name="Sasaki T."/>
            <person name="Matsumoto T."/>
            <person name="Yamamoto K."/>
        </authorList>
    </citation>
    <scope>NUCLEOTIDE SEQUENCE</scope>
</reference>